<keyword evidence="4 6" id="KW-1133">Transmembrane helix</keyword>
<evidence type="ECO:0000256" key="2">
    <source>
        <dbReference type="ARBA" id="ARBA00022448"/>
    </source>
</evidence>
<evidence type="ECO:0000256" key="6">
    <source>
        <dbReference type="SAM" id="Phobius"/>
    </source>
</evidence>
<evidence type="ECO:0000256" key="4">
    <source>
        <dbReference type="ARBA" id="ARBA00022989"/>
    </source>
</evidence>
<feature type="transmembrane region" description="Helical" evidence="6">
    <location>
        <begin position="43"/>
        <end position="68"/>
    </location>
</feature>
<keyword evidence="2" id="KW-0813">Transport</keyword>
<comment type="caution">
    <text evidence="8">The sequence shown here is derived from an EMBL/GenBank/DDBJ whole genome shotgun (WGS) entry which is preliminary data.</text>
</comment>
<evidence type="ECO:0000256" key="1">
    <source>
        <dbReference type="ARBA" id="ARBA00004141"/>
    </source>
</evidence>
<dbReference type="EMBL" id="JACGBB010000009">
    <property type="protein sequence ID" value="MBZ7987476.1"/>
    <property type="molecule type" value="Genomic_DNA"/>
</dbReference>
<dbReference type="InterPro" id="IPR051475">
    <property type="entry name" value="Diverse_Ion_Transporter"/>
</dbReference>
<feature type="domain" description="Citrate transporter-like" evidence="7">
    <location>
        <begin position="20"/>
        <end position="304"/>
    </location>
</feature>
<organism evidence="8 9">
    <name type="scientific">Campylobacter canadensis</name>
    <dbReference type="NCBI Taxonomy" id="449520"/>
    <lineage>
        <taxon>Bacteria</taxon>
        <taxon>Pseudomonadati</taxon>
        <taxon>Campylobacterota</taxon>
        <taxon>Epsilonproteobacteria</taxon>
        <taxon>Campylobacterales</taxon>
        <taxon>Campylobacteraceae</taxon>
        <taxon>Campylobacter</taxon>
    </lineage>
</organism>
<evidence type="ECO:0000256" key="3">
    <source>
        <dbReference type="ARBA" id="ARBA00022692"/>
    </source>
</evidence>
<dbReference type="InterPro" id="IPR004680">
    <property type="entry name" value="Cit_transptr-like_dom"/>
</dbReference>
<keyword evidence="3 6" id="KW-0812">Transmembrane</keyword>
<dbReference type="Proteomes" id="UP000786183">
    <property type="component" value="Unassembled WGS sequence"/>
</dbReference>
<sequence length="368" mass="43084">MTIIKKIFFDSFFVCSFIFAFLCFFIMIFYAKISLDYDFLYSCFNAVSFKTIFLLLLFMLIICALQNANFLEFLCYLCLKKINNKRALIWLLVMLTFFLSMFITNDVALLSFVPFALILLNKIKADKIIIFTLVMLSLAANLGSMLTPFGNPQNMFLFTHYSLSFNDFFQTAFKYCLLAFILLNICIFCFVKNEKIPHIKIDIKINKKIIFLNLFLFLLALLCIFSFLNLYFVLFVVILILFFTQKEVFLKLDYALLFSFINLFLAVFFLSKIINYEIKNIFISSIVISFFISNVSASIFLSNFTNDFKDIFLGVNIAACTSLISSMANLIAFKFYLTQKNHNKKNYLLSYTYFSTAFFILLILFYYI</sequence>
<evidence type="ECO:0000259" key="7">
    <source>
        <dbReference type="Pfam" id="PF03600"/>
    </source>
</evidence>
<dbReference type="RefSeq" id="WP_224325355.1">
    <property type="nucleotide sequence ID" value="NZ_JACGBB010000009.1"/>
</dbReference>
<keyword evidence="5 6" id="KW-0472">Membrane</keyword>
<feature type="transmembrane region" description="Helical" evidence="6">
    <location>
        <begin position="313"/>
        <end position="336"/>
    </location>
</feature>
<feature type="transmembrane region" description="Helical" evidence="6">
    <location>
        <begin position="169"/>
        <end position="191"/>
    </location>
</feature>
<keyword evidence="9" id="KW-1185">Reference proteome</keyword>
<accession>A0ABS7WRV3</accession>
<comment type="subcellular location">
    <subcellularLocation>
        <location evidence="1">Membrane</location>
        <topology evidence="1">Multi-pass membrane protein</topology>
    </subcellularLocation>
</comment>
<feature type="transmembrane region" description="Helical" evidence="6">
    <location>
        <begin position="348"/>
        <end position="367"/>
    </location>
</feature>
<feature type="transmembrane region" description="Helical" evidence="6">
    <location>
        <begin position="254"/>
        <end position="274"/>
    </location>
</feature>
<feature type="transmembrane region" description="Helical" evidence="6">
    <location>
        <begin position="128"/>
        <end position="149"/>
    </location>
</feature>
<evidence type="ECO:0000313" key="9">
    <source>
        <dbReference type="Proteomes" id="UP000786183"/>
    </source>
</evidence>
<feature type="transmembrane region" description="Helical" evidence="6">
    <location>
        <begin position="281"/>
        <end position="301"/>
    </location>
</feature>
<reference evidence="8 9" key="1">
    <citation type="submission" date="2020-07" db="EMBL/GenBank/DDBJ databases">
        <title>Transfer of Campylobacter canadensis to the novel genus Avispirillum gen. nov., that also includes two novel species recovered from migratory waterfowl: Avispirillum anseris sp. nov. and Avispirillum brantae sp. nov.</title>
        <authorList>
            <person name="Miller W.G."/>
            <person name="Chapman M.H."/>
            <person name="Yee E."/>
            <person name="Inglis G.D."/>
        </authorList>
    </citation>
    <scope>NUCLEOTIDE SEQUENCE [LARGE SCALE GENOMIC DNA]</scope>
    <source>
        <strain evidence="8 9">L283</strain>
    </source>
</reference>
<proteinExistence type="predicted"/>
<name>A0ABS7WRV3_9BACT</name>
<feature type="transmembrane region" description="Helical" evidence="6">
    <location>
        <begin position="211"/>
        <end position="242"/>
    </location>
</feature>
<dbReference type="PANTHER" id="PTHR43568:SF1">
    <property type="entry name" value="P PROTEIN"/>
    <property type="match status" value="1"/>
</dbReference>
<dbReference type="PANTHER" id="PTHR43568">
    <property type="entry name" value="P PROTEIN"/>
    <property type="match status" value="1"/>
</dbReference>
<evidence type="ECO:0000313" key="8">
    <source>
        <dbReference type="EMBL" id="MBZ7987476.1"/>
    </source>
</evidence>
<protein>
    <recommendedName>
        <fullName evidence="7">Citrate transporter-like domain-containing protein</fullName>
    </recommendedName>
</protein>
<evidence type="ECO:0000256" key="5">
    <source>
        <dbReference type="ARBA" id="ARBA00023136"/>
    </source>
</evidence>
<feature type="transmembrane region" description="Helical" evidence="6">
    <location>
        <begin position="6"/>
        <end position="31"/>
    </location>
</feature>
<feature type="transmembrane region" description="Helical" evidence="6">
    <location>
        <begin position="88"/>
        <end position="121"/>
    </location>
</feature>
<dbReference type="Pfam" id="PF03600">
    <property type="entry name" value="CitMHS"/>
    <property type="match status" value="1"/>
</dbReference>
<gene>
    <name evidence="8" type="ORF">AVCANL283_05095</name>
</gene>